<proteinExistence type="inferred from homology"/>
<evidence type="ECO:0000256" key="1">
    <source>
        <dbReference type="ARBA" id="ARBA00004370"/>
    </source>
</evidence>
<comment type="caution">
    <text evidence="7">The sequence shown here is derived from an EMBL/GenBank/DDBJ whole genome shotgun (WGS) entry which is preliminary data.</text>
</comment>
<evidence type="ECO:0000256" key="6">
    <source>
        <dbReference type="SAM" id="Phobius"/>
    </source>
</evidence>
<keyword evidence="5 6" id="KW-0472">Membrane</keyword>
<dbReference type="PANTHER" id="PTHR12668:SF43">
    <property type="entry name" value="TRANSMEMBRANE PROTEIN 14 HOMOLOG"/>
    <property type="match status" value="1"/>
</dbReference>
<accession>A0A1Y1UAG8</accession>
<dbReference type="OrthoDB" id="5620at2759"/>
<keyword evidence="3 6" id="KW-0812">Transmembrane</keyword>
<keyword evidence="8" id="KW-1185">Reference proteome</keyword>
<evidence type="ECO:0000256" key="3">
    <source>
        <dbReference type="ARBA" id="ARBA00022692"/>
    </source>
</evidence>
<feature type="transmembrane region" description="Helical" evidence="6">
    <location>
        <begin position="36"/>
        <end position="55"/>
    </location>
</feature>
<comment type="subcellular location">
    <subcellularLocation>
        <location evidence="1">Membrane</location>
    </subcellularLocation>
</comment>
<dbReference type="GO" id="GO:0031966">
    <property type="term" value="C:mitochondrial membrane"/>
    <property type="evidence" value="ECO:0007669"/>
    <property type="project" value="TreeGrafter"/>
</dbReference>
<feature type="transmembrane region" description="Helical" evidence="6">
    <location>
        <begin position="61"/>
        <end position="80"/>
    </location>
</feature>
<dbReference type="InterPro" id="IPR044890">
    <property type="entry name" value="TMEM14_sf"/>
</dbReference>
<sequence>MAPVTTSRTDVLGYGYAVLLGLGGLIGLLRRGSVMSLLGGGMGALGAAYGASRTSQNADDVVPALGVAWAMFALMGMRFMRSRKFMPAGLGFDQRADMRPVLIAVVFCSAHHPANSSCIACPQPLPSVTLVSLMVATVYTTRLSRRKHI</sequence>
<gene>
    <name evidence="7" type="ORF">BD324DRAFT_610094</name>
</gene>
<dbReference type="RefSeq" id="XP_021868770.1">
    <property type="nucleotide sequence ID" value="XM_022014187.1"/>
</dbReference>
<name>A0A1Y1UAG8_9TREE</name>
<dbReference type="InterPro" id="IPR005349">
    <property type="entry name" value="TMEM14"/>
</dbReference>
<dbReference type="InParanoid" id="A0A1Y1UAG8"/>
<keyword evidence="4 6" id="KW-1133">Transmembrane helix</keyword>
<dbReference type="GeneID" id="33555995"/>
<protein>
    <submittedName>
        <fullName evidence="7">Transmembrane proteins 14C-domain-containing protein</fullName>
    </submittedName>
</protein>
<dbReference type="Gene3D" id="1.10.10.1740">
    <property type="entry name" value="Transmembrane protein 14-like"/>
    <property type="match status" value="1"/>
</dbReference>
<reference evidence="7 8" key="1">
    <citation type="submission" date="2017-03" db="EMBL/GenBank/DDBJ databases">
        <title>Widespread Adenine N6-methylation of Active Genes in Fungi.</title>
        <authorList>
            <consortium name="DOE Joint Genome Institute"/>
            <person name="Mondo S.J."/>
            <person name="Dannebaum R.O."/>
            <person name="Kuo R.C."/>
            <person name="Louie K.B."/>
            <person name="Bewick A.J."/>
            <person name="Labutti K."/>
            <person name="Haridas S."/>
            <person name="Kuo A."/>
            <person name="Salamov A."/>
            <person name="Ahrendt S.R."/>
            <person name="Lau R."/>
            <person name="Bowen B.P."/>
            <person name="Lipzen A."/>
            <person name="Sullivan W."/>
            <person name="Andreopoulos W.B."/>
            <person name="Clum A."/>
            <person name="Lindquist E."/>
            <person name="Daum C."/>
            <person name="Northen T.R."/>
            <person name="Ramamoorthy G."/>
            <person name="Schmitz R.J."/>
            <person name="Gryganskyi A."/>
            <person name="Culley D."/>
            <person name="Magnuson J."/>
            <person name="James T.Y."/>
            <person name="O'Malley M.A."/>
            <person name="Stajich J.E."/>
            <person name="Spatafora J.W."/>
            <person name="Visel A."/>
            <person name="Grigoriev I.V."/>
        </authorList>
    </citation>
    <scope>NUCLEOTIDE SEQUENCE [LARGE SCALE GENOMIC DNA]</scope>
    <source>
        <strain evidence="7 8">NRRL Y-17943</strain>
    </source>
</reference>
<dbReference type="STRING" id="4999.A0A1Y1UAG8"/>
<dbReference type="GO" id="GO:0070453">
    <property type="term" value="P:regulation of heme biosynthetic process"/>
    <property type="evidence" value="ECO:0007669"/>
    <property type="project" value="TreeGrafter"/>
</dbReference>
<comment type="similarity">
    <text evidence="2">Belongs to the TMEM14 family.</text>
</comment>
<evidence type="ECO:0000256" key="2">
    <source>
        <dbReference type="ARBA" id="ARBA00007590"/>
    </source>
</evidence>
<dbReference type="EMBL" id="NBSH01000014">
    <property type="protein sequence ID" value="ORX34507.1"/>
    <property type="molecule type" value="Genomic_DNA"/>
</dbReference>
<dbReference type="PANTHER" id="PTHR12668">
    <property type="entry name" value="TRANSMEMBRANE PROTEIN 14, 15"/>
    <property type="match status" value="1"/>
</dbReference>
<dbReference type="AlphaFoldDB" id="A0A1Y1UAG8"/>
<feature type="transmembrane region" description="Helical" evidence="6">
    <location>
        <begin position="12"/>
        <end position="29"/>
    </location>
</feature>
<evidence type="ECO:0000313" key="8">
    <source>
        <dbReference type="Proteomes" id="UP000193218"/>
    </source>
</evidence>
<organism evidence="7 8">
    <name type="scientific">Kockovaella imperatae</name>
    <dbReference type="NCBI Taxonomy" id="4999"/>
    <lineage>
        <taxon>Eukaryota</taxon>
        <taxon>Fungi</taxon>
        <taxon>Dikarya</taxon>
        <taxon>Basidiomycota</taxon>
        <taxon>Agaricomycotina</taxon>
        <taxon>Tremellomycetes</taxon>
        <taxon>Tremellales</taxon>
        <taxon>Cuniculitremaceae</taxon>
        <taxon>Kockovaella</taxon>
    </lineage>
</organism>
<dbReference type="Proteomes" id="UP000193218">
    <property type="component" value="Unassembled WGS sequence"/>
</dbReference>
<evidence type="ECO:0000256" key="4">
    <source>
        <dbReference type="ARBA" id="ARBA00022989"/>
    </source>
</evidence>
<evidence type="ECO:0000256" key="5">
    <source>
        <dbReference type="ARBA" id="ARBA00023136"/>
    </source>
</evidence>
<evidence type="ECO:0000313" key="7">
    <source>
        <dbReference type="EMBL" id="ORX34507.1"/>
    </source>
</evidence>
<dbReference type="Pfam" id="PF03647">
    <property type="entry name" value="Tmemb_14"/>
    <property type="match status" value="1"/>
</dbReference>